<name>A0A5C4W4J8_9ACTN</name>
<dbReference type="SUPFAM" id="SSF52540">
    <property type="entry name" value="P-loop containing nucleoside triphosphate hydrolases"/>
    <property type="match status" value="1"/>
</dbReference>
<evidence type="ECO:0000313" key="2">
    <source>
        <dbReference type="EMBL" id="KAB8191954.1"/>
    </source>
</evidence>
<dbReference type="Gene3D" id="1.25.40.10">
    <property type="entry name" value="Tetratricopeptide repeat domain"/>
    <property type="match status" value="1"/>
</dbReference>
<evidence type="ECO:0000259" key="1">
    <source>
        <dbReference type="Pfam" id="PF13191"/>
    </source>
</evidence>
<dbReference type="EMBL" id="VDLX02000011">
    <property type="protein sequence ID" value="KAB8191954.1"/>
    <property type="molecule type" value="Genomic_DNA"/>
</dbReference>
<organism evidence="2 3">
    <name type="scientific">Nonomuraea phyllanthi</name>
    <dbReference type="NCBI Taxonomy" id="2219224"/>
    <lineage>
        <taxon>Bacteria</taxon>
        <taxon>Bacillati</taxon>
        <taxon>Actinomycetota</taxon>
        <taxon>Actinomycetes</taxon>
        <taxon>Streptosporangiales</taxon>
        <taxon>Streptosporangiaceae</taxon>
        <taxon>Nonomuraea</taxon>
    </lineage>
</organism>
<gene>
    <name evidence="2" type="ORF">FH608_028845</name>
</gene>
<dbReference type="InterPro" id="IPR027417">
    <property type="entry name" value="P-loop_NTPase"/>
</dbReference>
<dbReference type="PANTHER" id="PTHR47691:SF3">
    <property type="entry name" value="HTH-TYPE TRANSCRIPTIONAL REGULATOR RV0890C-RELATED"/>
    <property type="match status" value="1"/>
</dbReference>
<dbReference type="InterPro" id="IPR011990">
    <property type="entry name" value="TPR-like_helical_dom_sf"/>
</dbReference>
<dbReference type="Proteomes" id="UP000312512">
    <property type="component" value="Unassembled WGS sequence"/>
</dbReference>
<dbReference type="Gene3D" id="3.40.50.300">
    <property type="entry name" value="P-loop containing nucleotide triphosphate hydrolases"/>
    <property type="match status" value="1"/>
</dbReference>
<sequence length="777" mass="84763">MRQYPKGSDKLKVTGTARGAEGMRAVMGSLRTPEDFGTAFKDLLDAAELTVPRILELQPPPVSRSTLYDWRNGDHLPETPGPLLKIVELCLERAARRGKPLGTAPGDVEGWRDLLAEAKQFRDSGVAGRTEEAAGAAPEEPRPSPTGPARSYGGLPNRVFDLVGRDQEIDDLLRTLRPDADGPPVALVTGMAGVGKSAMVTNAAYLALERGWFPGGALYIELSGYDTDGPVTGDQAVLTALRALGVSEPFEPTAAGRQAQYRARLGERGEATLIVLDNAASEDQVMPLVPGAGPHRVVVTSRNTLDNPRHATRIGLEVLGVAESVRALGLADRDPVHAERLAELCGRLPLALQIVAASIRFDPLRPPAELVAELADEHRRLDVLEYHDSQERGVRAVLAMSYRKLAGPHQRLLRLLSLVSGHQLGEQARRKGTSHVSLPAAAALAGEPPAEVRRSLVALTRGHLLEYVVWERSTHREYWHLHDLVLLYARELAPAFLEEDGALEAAARHRDHYLENEFVKDVTVQVISGDSELGHVEWREQLGDFVTVGDPGDASYAERGFVWDEEQQGWVSSTPFPLDVASRAVREAERSGDRHALGLAKAAYGAVWLRLGEADAAGQVLGQAAELLDEAGDRRAHERALVDLALALACDEQIEQARGVLDRVCPDDVRLLRDRVDELLADAEGHRAKGVLWMGFGQLLRVKGLSREAISPLNKAVVQFRASGFRDHEGLALGNLGWALRECSFFGEGERRLRQAREILTANGFPAQIRRLRLDAQ</sequence>
<proteinExistence type="predicted"/>
<dbReference type="OrthoDB" id="5521887at2"/>
<feature type="domain" description="Orc1-like AAA ATPase" evidence="1">
    <location>
        <begin position="162"/>
        <end position="241"/>
    </location>
</feature>
<comment type="caution">
    <text evidence="2">The sequence shown here is derived from an EMBL/GenBank/DDBJ whole genome shotgun (WGS) entry which is preliminary data.</text>
</comment>
<accession>A0A5C4W4J8</accession>
<dbReference type="SUPFAM" id="SSF48452">
    <property type="entry name" value="TPR-like"/>
    <property type="match status" value="1"/>
</dbReference>
<keyword evidence="3" id="KW-1185">Reference proteome</keyword>
<dbReference type="AlphaFoldDB" id="A0A5C4W4J8"/>
<protein>
    <submittedName>
        <fullName evidence="2">AAA family ATPase</fullName>
    </submittedName>
</protein>
<dbReference type="PANTHER" id="PTHR47691">
    <property type="entry name" value="REGULATOR-RELATED"/>
    <property type="match status" value="1"/>
</dbReference>
<dbReference type="Pfam" id="PF13191">
    <property type="entry name" value="AAA_16"/>
    <property type="match status" value="1"/>
</dbReference>
<reference evidence="2 3" key="1">
    <citation type="submission" date="2019-10" db="EMBL/GenBank/DDBJ databases">
        <title>Nonomuraea sp. nov., isolated from Phyllanthus amarus.</title>
        <authorList>
            <person name="Klykleung N."/>
            <person name="Tanasupawat S."/>
        </authorList>
    </citation>
    <scope>NUCLEOTIDE SEQUENCE [LARGE SCALE GENOMIC DNA]</scope>
    <source>
        <strain evidence="2 3">PA1-10</strain>
    </source>
</reference>
<evidence type="ECO:0000313" key="3">
    <source>
        <dbReference type="Proteomes" id="UP000312512"/>
    </source>
</evidence>
<dbReference type="InterPro" id="IPR041664">
    <property type="entry name" value="AAA_16"/>
</dbReference>